<proteinExistence type="predicted"/>
<feature type="domain" description="FecR protein" evidence="2">
    <location>
        <begin position="74"/>
        <end position="166"/>
    </location>
</feature>
<dbReference type="InterPro" id="IPR006860">
    <property type="entry name" value="FecR"/>
</dbReference>
<dbReference type="Proteomes" id="UP000783796">
    <property type="component" value="Unassembled WGS sequence"/>
</dbReference>
<dbReference type="AlphaFoldDB" id="A0A948TBA6"/>
<dbReference type="PIRSF" id="PIRSF018266">
    <property type="entry name" value="FecR"/>
    <property type="match status" value="1"/>
</dbReference>
<keyword evidence="1" id="KW-0812">Transmembrane</keyword>
<dbReference type="InterPro" id="IPR012373">
    <property type="entry name" value="Ferrdict_sens_TM"/>
</dbReference>
<evidence type="ECO:0000259" key="3">
    <source>
        <dbReference type="Pfam" id="PF16344"/>
    </source>
</evidence>
<evidence type="ECO:0000259" key="2">
    <source>
        <dbReference type="Pfam" id="PF04773"/>
    </source>
</evidence>
<evidence type="ECO:0000256" key="1">
    <source>
        <dbReference type="SAM" id="Phobius"/>
    </source>
</evidence>
<dbReference type="GO" id="GO:0016989">
    <property type="term" value="F:sigma factor antagonist activity"/>
    <property type="evidence" value="ECO:0007669"/>
    <property type="project" value="TreeGrafter"/>
</dbReference>
<evidence type="ECO:0000313" key="5">
    <source>
        <dbReference type="Proteomes" id="UP000783796"/>
    </source>
</evidence>
<dbReference type="PANTHER" id="PTHR30273:SF2">
    <property type="entry name" value="PROTEIN FECR"/>
    <property type="match status" value="1"/>
</dbReference>
<reference evidence="4" key="1">
    <citation type="journal article" date="2021" name="PeerJ">
        <title>Extensive microbial diversity within the chicken gut microbiome revealed by metagenomics and culture.</title>
        <authorList>
            <person name="Gilroy R."/>
            <person name="Ravi A."/>
            <person name="Getino M."/>
            <person name="Pursley I."/>
            <person name="Horton D.L."/>
            <person name="Alikhan N.F."/>
            <person name="Baker D."/>
            <person name="Gharbi K."/>
            <person name="Hall N."/>
            <person name="Watson M."/>
            <person name="Adriaenssens E.M."/>
            <person name="Foster-Nyarko E."/>
            <person name="Jarju S."/>
            <person name="Secka A."/>
            <person name="Antonio M."/>
            <person name="Oren A."/>
            <person name="Chaudhuri R.R."/>
            <person name="La Ragione R."/>
            <person name="Hildebrand F."/>
            <person name="Pallen M.J."/>
        </authorList>
    </citation>
    <scope>NUCLEOTIDE SEQUENCE</scope>
    <source>
        <strain evidence="4">G4-2901</strain>
    </source>
</reference>
<dbReference type="Pfam" id="PF16344">
    <property type="entry name" value="FecR_C"/>
    <property type="match status" value="1"/>
</dbReference>
<dbReference type="InterPro" id="IPR032508">
    <property type="entry name" value="FecR_C"/>
</dbReference>
<evidence type="ECO:0000313" key="4">
    <source>
        <dbReference type="EMBL" id="MBU3837862.1"/>
    </source>
</evidence>
<feature type="transmembrane region" description="Helical" evidence="1">
    <location>
        <begin position="42"/>
        <end position="63"/>
    </location>
</feature>
<sequence>MKDKEEKNLRFVLRYYRHGKLDTTKALNKITGIRQQNNLHRLWIYSSGIAAAILICIVSYTLLSRSDNSMISVTADAGITRHFLPDSTLAILSKGSTLEYDSDNYGKKSREVNMSGKVFFSVRRNEQSPFTATAMYAQVKVLGTEFEIDERMQDTVTNVYVKSGKVMFKGRNSSKGIILTKDMSGTLKHGDEMPEMTSAAFPNPSAWATGKFVYKNTPIDAVMKELSLYYGTSLYASEHFKTITAEFRTDSLDEIISLIEKTLDIKITKKD</sequence>
<reference evidence="4" key="2">
    <citation type="submission" date="2021-04" db="EMBL/GenBank/DDBJ databases">
        <authorList>
            <person name="Gilroy R."/>
        </authorList>
    </citation>
    <scope>NUCLEOTIDE SEQUENCE</scope>
    <source>
        <strain evidence="4">G4-2901</strain>
    </source>
</reference>
<dbReference type="Gene3D" id="3.55.50.30">
    <property type="match status" value="1"/>
</dbReference>
<feature type="domain" description="Protein FecR C-terminal" evidence="3">
    <location>
        <begin position="211"/>
        <end position="270"/>
    </location>
</feature>
<keyword evidence="1" id="KW-1133">Transmembrane helix</keyword>
<organism evidence="4 5">
    <name type="scientific">Candidatus Phocaeicola faecigallinarum</name>
    <dbReference type="NCBI Taxonomy" id="2838732"/>
    <lineage>
        <taxon>Bacteria</taxon>
        <taxon>Pseudomonadati</taxon>
        <taxon>Bacteroidota</taxon>
        <taxon>Bacteroidia</taxon>
        <taxon>Bacteroidales</taxon>
        <taxon>Bacteroidaceae</taxon>
        <taxon>Phocaeicola</taxon>
    </lineage>
</organism>
<protein>
    <submittedName>
        <fullName evidence="4">FecR domain-containing protein</fullName>
    </submittedName>
</protein>
<name>A0A948TBA6_9BACT</name>
<keyword evidence="1" id="KW-0472">Membrane</keyword>
<dbReference type="PANTHER" id="PTHR30273">
    <property type="entry name" value="PERIPLASMIC SIGNAL SENSOR AND SIGMA FACTOR ACTIVATOR FECR-RELATED"/>
    <property type="match status" value="1"/>
</dbReference>
<accession>A0A948TBA6</accession>
<dbReference type="Gene3D" id="2.60.120.1440">
    <property type="match status" value="1"/>
</dbReference>
<dbReference type="Pfam" id="PF04773">
    <property type="entry name" value="FecR"/>
    <property type="match status" value="1"/>
</dbReference>
<comment type="caution">
    <text evidence="4">The sequence shown here is derived from an EMBL/GenBank/DDBJ whole genome shotgun (WGS) entry which is preliminary data.</text>
</comment>
<dbReference type="EMBL" id="JAHLFW010000054">
    <property type="protein sequence ID" value="MBU3837862.1"/>
    <property type="molecule type" value="Genomic_DNA"/>
</dbReference>
<gene>
    <name evidence="4" type="ORF">H9777_06035</name>
</gene>